<proteinExistence type="predicted"/>
<dbReference type="SUPFAM" id="SSF50475">
    <property type="entry name" value="FMN-binding split barrel"/>
    <property type="match status" value="1"/>
</dbReference>
<feature type="domain" description="General stress protein FMN-binding split barrel" evidence="1">
    <location>
        <begin position="9"/>
        <end position="134"/>
    </location>
</feature>
<evidence type="ECO:0000259" key="1">
    <source>
        <dbReference type="Pfam" id="PF16242"/>
    </source>
</evidence>
<evidence type="ECO:0000313" key="2">
    <source>
        <dbReference type="EMBL" id="QJR35948.1"/>
    </source>
</evidence>
<dbReference type="PANTHER" id="PTHR34818">
    <property type="entry name" value="PROTEIN BLI-3"/>
    <property type="match status" value="1"/>
</dbReference>
<dbReference type="RefSeq" id="WP_171225379.1">
    <property type="nucleotide sequence ID" value="NZ_CP053085.1"/>
</dbReference>
<dbReference type="PANTHER" id="PTHR34818:SF1">
    <property type="entry name" value="PROTEIN BLI-3"/>
    <property type="match status" value="1"/>
</dbReference>
<accession>A0A6M4IPR4</accession>
<dbReference type="Proteomes" id="UP000500938">
    <property type="component" value="Chromosome"/>
</dbReference>
<dbReference type="KEGG" id="ggr:HKW67_10740"/>
<dbReference type="Pfam" id="PF16242">
    <property type="entry name" value="Pyrid_ox_like"/>
    <property type="match status" value="1"/>
</dbReference>
<name>A0A6M4IPR4_9BACT</name>
<sequence length="143" mass="16199">MSDERQAMITQVADMMRDLDFCLMTTQDLHGALRSRPMSNNGEVEFDGDVWFFSGAATRKVADIEATPEVVLNYAQVEDFTFIAMSGTAHIVRDAAKKRELWQKELERWFTDGPDSDDVVLIKVTPTKVAYWMGDEDGELELA</sequence>
<dbReference type="Gene3D" id="2.30.110.10">
    <property type="entry name" value="Electron Transport, Fmn-binding Protein, Chain A"/>
    <property type="match status" value="1"/>
</dbReference>
<dbReference type="EMBL" id="CP053085">
    <property type="protein sequence ID" value="QJR35948.1"/>
    <property type="molecule type" value="Genomic_DNA"/>
</dbReference>
<dbReference type="AlphaFoldDB" id="A0A6M4IPR4"/>
<dbReference type="InterPro" id="IPR038725">
    <property type="entry name" value="YdaG_split_barrel_FMN-bd"/>
</dbReference>
<organism evidence="2 3">
    <name type="scientific">Gemmatimonas groenlandica</name>
    <dbReference type="NCBI Taxonomy" id="2732249"/>
    <lineage>
        <taxon>Bacteria</taxon>
        <taxon>Pseudomonadati</taxon>
        <taxon>Gemmatimonadota</taxon>
        <taxon>Gemmatimonadia</taxon>
        <taxon>Gemmatimonadales</taxon>
        <taxon>Gemmatimonadaceae</taxon>
        <taxon>Gemmatimonas</taxon>
    </lineage>
</organism>
<dbReference type="InterPro" id="IPR012349">
    <property type="entry name" value="Split_barrel_FMN-bd"/>
</dbReference>
<evidence type="ECO:0000313" key="3">
    <source>
        <dbReference type="Proteomes" id="UP000500938"/>
    </source>
</evidence>
<protein>
    <submittedName>
        <fullName evidence="2">Pyridoxamine 5'-phosphate oxidase family protein</fullName>
    </submittedName>
</protein>
<gene>
    <name evidence="2" type="ORF">HKW67_10740</name>
</gene>
<keyword evidence="3" id="KW-1185">Reference proteome</keyword>
<reference evidence="2 3" key="1">
    <citation type="submission" date="2020-05" db="EMBL/GenBank/DDBJ databases">
        <title>Complete genome sequence of Gemmatimonas greenlandica TET16.</title>
        <authorList>
            <person name="Zeng Y."/>
        </authorList>
    </citation>
    <scope>NUCLEOTIDE SEQUENCE [LARGE SCALE GENOMIC DNA]</scope>
    <source>
        <strain evidence="2 3">TET16</strain>
    </source>
</reference>
<dbReference type="InterPro" id="IPR052917">
    <property type="entry name" value="Stress-Dev_Protein"/>
</dbReference>